<dbReference type="EMBL" id="JAACJO010000008">
    <property type="protein sequence ID" value="KAF5354926.1"/>
    <property type="molecule type" value="Genomic_DNA"/>
</dbReference>
<name>A0A8H5FZG8_9AGAR</name>
<dbReference type="PROSITE" id="PS50011">
    <property type="entry name" value="PROTEIN_KINASE_DOM"/>
    <property type="match status" value="1"/>
</dbReference>
<evidence type="ECO:0000313" key="3">
    <source>
        <dbReference type="Proteomes" id="UP000559027"/>
    </source>
</evidence>
<dbReference type="InterPro" id="IPR000719">
    <property type="entry name" value="Prot_kinase_dom"/>
</dbReference>
<reference evidence="2 3" key="1">
    <citation type="journal article" date="2020" name="ISME J.">
        <title>Uncovering the hidden diversity of litter-decomposition mechanisms in mushroom-forming fungi.</title>
        <authorList>
            <person name="Floudas D."/>
            <person name="Bentzer J."/>
            <person name="Ahren D."/>
            <person name="Johansson T."/>
            <person name="Persson P."/>
            <person name="Tunlid A."/>
        </authorList>
    </citation>
    <scope>NUCLEOTIDE SEQUENCE [LARGE SCALE GENOMIC DNA]</scope>
    <source>
        <strain evidence="2 3">CBS 146.42</strain>
    </source>
</reference>
<comment type="caution">
    <text evidence="2">The sequence shown here is derived from an EMBL/GenBank/DDBJ whole genome shotgun (WGS) entry which is preliminary data.</text>
</comment>
<keyword evidence="3" id="KW-1185">Reference proteome</keyword>
<dbReference type="SUPFAM" id="SSF56112">
    <property type="entry name" value="Protein kinase-like (PK-like)"/>
    <property type="match status" value="1"/>
</dbReference>
<accession>A0A8H5FZG8</accession>
<sequence>MPFPLFSLEEEEARTRLLNFTNLASSFLARPSEFDDYAKDLVRNNRPFDFDAIPITLSQREMAESRDDCQLRSSAEAQRFPLHLTIAACKRHTDQVSRRSEIQELFQEDIHLRAETIPGTEFKTNGNLLADIIPPLIRECENEQGCALFKAIACYAGFLKTQVDCHKSTCFPSILMLDVGTCLAFYGCTWTGKRICVEPLTPWYDLATPWADWIVRRSIAASLSTLKITVKRLEAHYTQVPSLQPRGRAYPYPTSYVNEMGRKFYFKYVHRVPEKLLFMAGTERIGTLIVKFTRQYSAEARRLLASSNYAPTLRAAVSIPGGWTMVVMDLSPLRSLVDPELVLSVESHKRVFPKVAHIIETLHKGGFIHGDIRRVNILIDDKALEHNEEFAVHLLEFNWAGRIGQAKYPTHINTEIVSRPEGVTVGADITVDDDLRCLKCVVVIIRLIFILMYSDPVYLYRYASG</sequence>
<gene>
    <name evidence="2" type="ORF">D9756_005660</name>
</gene>
<organism evidence="2 3">
    <name type="scientific">Leucocoprinus leucothites</name>
    <dbReference type="NCBI Taxonomy" id="201217"/>
    <lineage>
        <taxon>Eukaryota</taxon>
        <taxon>Fungi</taxon>
        <taxon>Dikarya</taxon>
        <taxon>Basidiomycota</taxon>
        <taxon>Agaricomycotina</taxon>
        <taxon>Agaricomycetes</taxon>
        <taxon>Agaricomycetidae</taxon>
        <taxon>Agaricales</taxon>
        <taxon>Agaricineae</taxon>
        <taxon>Agaricaceae</taxon>
        <taxon>Leucocoprinus</taxon>
    </lineage>
</organism>
<dbReference type="GO" id="GO:0004672">
    <property type="term" value="F:protein kinase activity"/>
    <property type="evidence" value="ECO:0007669"/>
    <property type="project" value="InterPro"/>
</dbReference>
<dbReference type="OrthoDB" id="4062651at2759"/>
<evidence type="ECO:0000313" key="2">
    <source>
        <dbReference type="EMBL" id="KAF5354926.1"/>
    </source>
</evidence>
<proteinExistence type="predicted"/>
<dbReference type="AlphaFoldDB" id="A0A8H5FZG8"/>
<dbReference type="Gene3D" id="1.10.510.10">
    <property type="entry name" value="Transferase(Phosphotransferase) domain 1"/>
    <property type="match status" value="1"/>
</dbReference>
<dbReference type="PROSITE" id="PS00109">
    <property type="entry name" value="PROTEIN_KINASE_TYR"/>
    <property type="match status" value="1"/>
</dbReference>
<dbReference type="InterPro" id="IPR008266">
    <property type="entry name" value="Tyr_kinase_AS"/>
</dbReference>
<feature type="domain" description="Protein kinase" evidence="1">
    <location>
        <begin position="237"/>
        <end position="465"/>
    </location>
</feature>
<dbReference type="GO" id="GO:0005524">
    <property type="term" value="F:ATP binding"/>
    <property type="evidence" value="ECO:0007669"/>
    <property type="project" value="InterPro"/>
</dbReference>
<evidence type="ECO:0000259" key="1">
    <source>
        <dbReference type="PROSITE" id="PS50011"/>
    </source>
</evidence>
<dbReference type="InterPro" id="IPR011009">
    <property type="entry name" value="Kinase-like_dom_sf"/>
</dbReference>
<protein>
    <recommendedName>
        <fullName evidence="1">Protein kinase domain-containing protein</fullName>
    </recommendedName>
</protein>
<dbReference type="Proteomes" id="UP000559027">
    <property type="component" value="Unassembled WGS sequence"/>
</dbReference>